<organism evidence="1 2">
    <name type="scientific">Leifsonia poae</name>
    <dbReference type="NCBI Taxonomy" id="110933"/>
    <lineage>
        <taxon>Bacteria</taxon>
        <taxon>Bacillati</taxon>
        <taxon>Actinomycetota</taxon>
        <taxon>Actinomycetes</taxon>
        <taxon>Micrococcales</taxon>
        <taxon>Microbacteriaceae</taxon>
        <taxon>Leifsonia</taxon>
    </lineage>
</organism>
<evidence type="ECO:0000313" key="1">
    <source>
        <dbReference type="EMBL" id="GLJ77887.1"/>
    </source>
</evidence>
<keyword evidence="2" id="KW-1185">Reference proteome</keyword>
<sequence>MGAGTAVGAGLAVGDAASGRLAVTEGDGSGVAVVAFAGDASTQLATSAAATAAVVANWETVGIGGAPQLWTDPSGKNATESTVDERDCSMVGRVHRFGVGRSDGSKLKASVEV</sequence>
<name>A0A9W6HCP7_9MICO</name>
<accession>A0A9W6HCP7</accession>
<dbReference type="EMBL" id="BSEN01000015">
    <property type="protein sequence ID" value="GLJ77887.1"/>
    <property type="molecule type" value="Genomic_DNA"/>
</dbReference>
<reference evidence="1" key="1">
    <citation type="journal article" date="2014" name="Int. J. Syst. Evol. Microbiol.">
        <title>Complete genome sequence of Corynebacterium casei LMG S-19264T (=DSM 44701T), isolated from a smear-ripened cheese.</title>
        <authorList>
            <consortium name="US DOE Joint Genome Institute (JGI-PGF)"/>
            <person name="Walter F."/>
            <person name="Albersmeier A."/>
            <person name="Kalinowski J."/>
            <person name="Ruckert C."/>
        </authorList>
    </citation>
    <scope>NUCLEOTIDE SEQUENCE</scope>
    <source>
        <strain evidence="1">VKM Ac-1401</strain>
    </source>
</reference>
<gene>
    <name evidence="1" type="ORF">GCM10017584_34610</name>
</gene>
<reference evidence="1" key="2">
    <citation type="submission" date="2023-01" db="EMBL/GenBank/DDBJ databases">
        <authorList>
            <person name="Sun Q."/>
            <person name="Evtushenko L."/>
        </authorList>
    </citation>
    <scope>NUCLEOTIDE SEQUENCE</scope>
    <source>
        <strain evidence="1">VKM Ac-1401</strain>
    </source>
</reference>
<evidence type="ECO:0000313" key="2">
    <source>
        <dbReference type="Proteomes" id="UP001142372"/>
    </source>
</evidence>
<dbReference type="AlphaFoldDB" id="A0A9W6HCP7"/>
<proteinExistence type="predicted"/>
<comment type="caution">
    <text evidence="1">The sequence shown here is derived from an EMBL/GenBank/DDBJ whole genome shotgun (WGS) entry which is preliminary data.</text>
</comment>
<dbReference type="Proteomes" id="UP001142372">
    <property type="component" value="Unassembled WGS sequence"/>
</dbReference>
<protein>
    <submittedName>
        <fullName evidence="1">Uncharacterized protein</fullName>
    </submittedName>
</protein>